<name>A0A200RBH6_MACCD</name>
<dbReference type="OrthoDB" id="2016588at2759"/>
<dbReference type="InterPro" id="IPR000010">
    <property type="entry name" value="Cystatin_dom"/>
</dbReference>
<keyword evidence="2" id="KW-0789">Thiol protease inhibitor</keyword>
<dbReference type="STRING" id="56857.A0A200RBH6"/>
<evidence type="ECO:0000256" key="1">
    <source>
        <dbReference type="ARBA" id="ARBA00022690"/>
    </source>
</evidence>
<dbReference type="PANTHER" id="PTHR47364">
    <property type="entry name" value="CYSTEINE PROTEINASE INHIBITOR 5"/>
    <property type="match status" value="1"/>
</dbReference>
<feature type="signal peptide" evidence="3">
    <location>
        <begin position="1"/>
        <end position="26"/>
    </location>
</feature>
<dbReference type="Proteomes" id="UP000195402">
    <property type="component" value="Unassembled WGS sequence"/>
</dbReference>
<dbReference type="GO" id="GO:0004869">
    <property type="term" value="F:cysteine-type endopeptidase inhibitor activity"/>
    <property type="evidence" value="ECO:0007669"/>
    <property type="project" value="UniProtKB-KW"/>
</dbReference>
<proteinExistence type="predicted"/>
<dbReference type="Gene3D" id="3.10.450.10">
    <property type="match status" value="1"/>
</dbReference>
<dbReference type="PANTHER" id="PTHR47364:SF2">
    <property type="entry name" value="CYSTEINE PROTEINASE INHIBITOR 5"/>
    <property type="match status" value="1"/>
</dbReference>
<dbReference type="SUPFAM" id="SSF54403">
    <property type="entry name" value="Cystatin/monellin"/>
    <property type="match status" value="1"/>
</dbReference>
<dbReference type="OMA" id="DYAVTEY"/>
<dbReference type="EMBL" id="MVGT01000148">
    <property type="protein sequence ID" value="OVA20061.1"/>
    <property type="molecule type" value="Genomic_DNA"/>
</dbReference>
<keyword evidence="1" id="KW-0646">Protease inhibitor</keyword>
<feature type="chain" id="PRO_5018642547" evidence="3">
    <location>
        <begin position="27"/>
        <end position="126"/>
    </location>
</feature>
<dbReference type="InterPro" id="IPR018073">
    <property type="entry name" value="Prot_inh_cystat_CS"/>
</dbReference>
<comment type="caution">
    <text evidence="5">The sequence shown here is derived from an EMBL/GenBank/DDBJ whole genome shotgun (WGS) entry which is preliminary data.</text>
</comment>
<dbReference type="SMART" id="SM00043">
    <property type="entry name" value="CY"/>
    <property type="match status" value="1"/>
</dbReference>
<accession>A0A200RBH6</accession>
<feature type="domain" description="Cystatin" evidence="4">
    <location>
        <begin position="37"/>
        <end position="126"/>
    </location>
</feature>
<keyword evidence="6" id="KW-1185">Reference proteome</keyword>
<dbReference type="AlphaFoldDB" id="A0A200RBH6"/>
<dbReference type="FunCoup" id="A0A200RBH6">
    <property type="interactions" value="1"/>
</dbReference>
<dbReference type="CDD" id="cd00042">
    <property type="entry name" value="CY"/>
    <property type="match status" value="1"/>
</dbReference>
<evidence type="ECO:0000313" key="5">
    <source>
        <dbReference type="EMBL" id="OVA20061.1"/>
    </source>
</evidence>
<evidence type="ECO:0000259" key="4">
    <source>
        <dbReference type="SMART" id="SM00043"/>
    </source>
</evidence>
<dbReference type="InterPro" id="IPR046350">
    <property type="entry name" value="Cystatin_sf"/>
</dbReference>
<protein>
    <submittedName>
        <fullName evidence="5">Proteinase inhibitor I25</fullName>
    </submittedName>
</protein>
<evidence type="ECO:0000256" key="2">
    <source>
        <dbReference type="ARBA" id="ARBA00022704"/>
    </source>
</evidence>
<reference evidence="5 6" key="1">
    <citation type="journal article" date="2017" name="Mol. Plant">
        <title>The Genome of Medicinal Plant Macleaya cordata Provides New Insights into Benzylisoquinoline Alkaloids Metabolism.</title>
        <authorList>
            <person name="Liu X."/>
            <person name="Liu Y."/>
            <person name="Huang P."/>
            <person name="Ma Y."/>
            <person name="Qing Z."/>
            <person name="Tang Q."/>
            <person name="Cao H."/>
            <person name="Cheng P."/>
            <person name="Zheng Y."/>
            <person name="Yuan Z."/>
            <person name="Zhou Y."/>
            <person name="Liu J."/>
            <person name="Tang Z."/>
            <person name="Zhuo Y."/>
            <person name="Zhang Y."/>
            <person name="Yu L."/>
            <person name="Huang J."/>
            <person name="Yang P."/>
            <person name="Peng Q."/>
            <person name="Zhang J."/>
            <person name="Jiang W."/>
            <person name="Zhang Z."/>
            <person name="Lin K."/>
            <person name="Ro D.K."/>
            <person name="Chen X."/>
            <person name="Xiong X."/>
            <person name="Shang Y."/>
            <person name="Huang S."/>
            <person name="Zeng J."/>
        </authorList>
    </citation>
    <scope>NUCLEOTIDE SEQUENCE [LARGE SCALE GENOMIC DNA]</scope>
    <source>
        <strain evidence="6">cv. BLH2017</strain>
        <tissue evidence="5">Root</tissue>
    </source>
</reference>
<sequence length="126" mass="14389">MRIQSSLLVLVLLVFSFSIMFDGISAVRSTIHEKEIFLTGDWSPIKDVKDPHIVEIGQFAVKEYNEKTKTGLKFDQVISGESQVVSGINYKLVLKAKEGSSENNYEAIVWEKVWMGFRNLTSFRRV</sequence>
<dbReference type="Pfam" id="PF16845">
    <property type="entry name" value="SQAPI"/>
    <property type="match status" value="1"/>
</dbReference>
<dbReference type="PROSITE" id="PS00287">
    <property type="entry name" value="CYSTATIN"/>
    <property type="match status" value="1"/>
</dbReference>
<evidence type="ECO:0000313" key="6">
    <source>
        <dbReference type="Proteomes" id="UP000195402"/>
    </source>
</evidence>
<organism evidence="5 6">
    <name type="scientific">Macleaya cordata</name>
    <name type="common">Five-seeded plume-poppy</name>
    <name type="synonym">Bocconia cordata</name>
    <dbReference type="NCBI Taxonomy" id="56857"/>
    <lineage>
        <taxon>Eukaryota</taxon>
        <taxon>Viridiplantae</taxon>
        <taxon>Streptophyta</taxon>
        <taxon>Embryophyta</taxon>
        <taxon>Tracheophyta</taxon>
        <taxon>Spermatophyta</taxon>
        <taxon>Magnoliopsida</taxon>
        <taxon>Ranunculales</taxon>
        <taxon>Papaveraceae</taxon>
        <taxon>Papaveroideae</taxon>
        <taxon>Macleaya</taxon>
    </lineage>
</organism>
<evidence type="ECO:0000256" key="3">
    <source>
        <dbReference type="SAM" id="SignalP"/>
    </source>
</evidence>
<gene>
    <name evidence="5" type="ORF">BVC80_1665g12</name>
</gene>
<keyword evidence="3" id="KW-0732">Signal</keyword>
<dbReference type="InParanoid" id="A0A200RBH6"/>